<reference evidence="2 3" key="1">
    <citation type="submission" date="2024-01" db="EMBL/GenBank/DDBJ databases">
        <title>Genome assemblies of Stephania.</title>
        <authorList>
            <person name="Yang L."/>
        </authorList>
    </citation>
    <scope>NUCLEOTIDE SEQUENCE [LARGE SCALE GENOMIC DNA]</scope>
    <source>
        <strain evidence="2">JXDWG</strain>
        <tissue evidence="2">Leaf</tissue>
    </source>
</reference>
<accession>A0AAP0PGD0</accession>
<dbReference type="PANTHER" id="PTHR34109:SF1">
    <property type="entry name" value="VOC DOMAIN-CONTAINING PROTEIN"/>
    <property type="match status" value="1"/>
</dbReference>
<organism evidence="2 3">
    <name type="scientific">Stephania cephalantha</name>
    <dbReference type="NCBI Taxonomy" id="152367"/>
    <lineage>
        <taxon>Eukaryota</taxon>
        <taxon>Viridiplantae</taxon>
        <taxon>Streptophyta</taxon>
        <taxon>Embryophyta</taxon>
        <taxon>Tracheophyta</taxon>
        <taxon>Spermatophyta</taxon>
        <taxon>Magnoliopsida</taxon>
        <taxon>Ranunculales</taxon>
        <taxon>Menispermaceae</taxon>
        <taxon>Menispermoideae</taxon>
        <taxon>Cissampelideae</taxon>
        <taxon>Stephania</taxon>
    </lineage>
</organism>
<evidence type="ECO:0000259" key="1">
    <source>
        <dbReference type="Pfam" id="PF22650"/>
    </source>
</evidence>
<dbReference type="PANTHER" id="PTHR34109">
    <property type="entry name" value="BNAUNNG04460D PROTEIN-RELATED"/>
    <property type="match status" value="1"/>
</dbReference>
<evidence type="ECO:0000313" key="2">
    <source>
        <dbReference type="EMBL" id="KAK9139856.1"/>
    </source>
</evidence>
<sequence>MHTKRKVEQSSLSSRKPNSRLDRLVFIVADHSEGPPALSGGSFWLETNDVEGAVSKAVKAGAIAEGEIAEGENVTRVGRVKDPYGYVWLISSAAATMRNSVLQFSFVSFSVHLEDKVDVLGGSNDKIPHLGLRELVGIR</sequence>
<gene>
    <name evidence="2" type="ORF">Scep_009537</name>
</gene>
<comment type="caution">
    <text evidence="2">The sequence shown here is derived from an EMBL/GenBank/DDBJ whole genome shotgun (WGS) entry which is preliminary data.</text>
</comment>
<dbReference type="InterPro" id="IPR054575">
    <property type="entry name" value="At5g48480-like_C"/>
</dbReference>
<protein>
    <recommendedName>
        <fullName evidence="1">Glyoxalase At5g48480-like C-terminal domain-containing protein</fullName>
    </recommendedName>
</protein>
<dbReference type="Proteomes" id="UP001419268">
    <property type="component" value="Unassembled WGS sequence"/>
</dbReference>
<keyword evidence="3" id="KW-1185">Reference proteome</keyword>
<dbReference type="AlphaFoldDB" id="A0AAP0PGD0"/>
<proteinExistence type="predicted"/>
<dbReference type="EMBL" id="JBBNAG010000004">
    <property type="protein sequence ID" value="KAK9139856.1"/>
    <property type="molecule type" value="Genomic_DNA"/>
</dbReference>
<dbReference type="Gene3D" id="3.10.180.10">
    <property type="entry name" value="2,3-Dihydroxybiphenyl 1,2-Dioxygenase, domain 1"/>
    <property type="match status" value="1"/>
</dbReference>
<dbReference type="SUPFAM" id="SSF54593">
    <property type="entry name" value="Glyoxalase/Bleomycin resistance protein/Dihydroxybiphenyl dioxygenase"/>
    <property type="match status" value="1"/>
</dbReference>
<feature type="domain" description="Glyoxalase At5g48480-like C-terminal" evidence="1">
    <location>
        <begin position="44"/>
        <end position="90"/>
    </location>
</feature>
<dbReference type="InterPro" id="IPR029068">
    <property type="entry name" value="Glyas_Bleomycin-R_OHBP_Dase"/>
</dbReference>
<evidence type="ECO:0000313" key="3">
    <source>
        <dbReference type="Proteomes" id="UP001419268"/>
    </source>
</evidence>
<dbReference type="Pfam" id="PF22650">
    <property type="entry name" value="At5g48480-like_C"/>
    <property type="match status" value="1"/>
</dbReference>
<name>A0AAP0PGD0_9MAGN</name>